<evidence type="ECO:0000313" key="2">
    <source>
        <dbReference type="EMBL" id="KAL3868106.1"/>
    </source>
</evidence>
<feature type="region of interest" description="Disordered" evidence="1">
    <location>
        <begin position="39"/>
        <end position="91"/>
    </location>
</feature>
<dbReference type="EMBL" id="JBJQND010000008">
    <property type="protein sequence ID" value="KAL3868106.1"/>
    <property type="molecule type" value="Genomic_DNA"/>
</dbReference>
<comment type="caution">
    <text evidence="2">The sequence shown here is derived from an EMBL/GenBank/DDBJ whole genome shotgun (WGS) entry which is preliminary data.</text>
</comment>
<protein>
    <submittedName>
        <fullName evidence="2">Uncharacterized protein</fullName>
    </submittedName>
</protein>
<evidence type="ECO:0000256" key="1">
    <source>
        <dbReference type="SAM" id="MobiDB-lite"/>
    </source>
</evidence>
<keyword evidence="3" id="KW-1185">Reference proteome</keyword>
<dbReference type="AlphaFoldDB" id="A0ABD3W3X0"/>
<feature type="compositionally biased region" description="Basic and acidic residues" evidence="1">
    <location>
        <begin position="39"/>
        <end position="63"/>
    </location>
</feature>
<name>A0ABD3W3X0_SINWO</name>
<reference evidence="2 3" key="1">
    <citation type="submission" date="2024-11" db="EMBL/GenBank/DDBJ databases">
        <title>Chromosome-level genome assembly of the freshwater bivalve Anodonta woodiana.</title>
        <authorList>
            <person name="Chen X."/>
        </authorList>
    </citation>
    <scope>NUCLEOTIDE SEQUENCE [LARGE SCALE GENOMIC DNA]</scope>
    <source>
        <strain evidence="2">MN2024</strain>
        <tissue evidence="2">Gills</tissue>
    </source>
</reference>
<feature type="compositionally biased region" description="Low complexity" evidence="1">
    <location>
        <begin position="64"/>
        <end position="76"/>
    </location>
</feature>
<dbReference type="Proteomes" id="UP001634394">
    <property type="component" value="Unassembled WGS sequence"/>
</dbReference>
<gene>
    <name evidence="2" type="ORF">ACJMK2_040942</name>
</gene>
<sequence>MNEQSEEEVHDLVILFANSRIPPRSDAFAAVLGEINMDDFKSNESTKYKETGKEPPSESRRESSTSSVDSSPSNNNAEAGNKPATIERPRQRVRWMDDFEQPLASVPSVDEKRHARLYMKTTPKHGILKREEDVDEVNDKEGANKDLEARRRVMSF</sequence>
<accession>A0ABD3W3X0</accession>
<proteinExistence type="predicted"/>
<organism evidence="2 3">
    <name type="scientific">Sinanodonta woodiana</name>
    <name type="common">Chinese pond mussel</name>
    <name type="synonym">Anodonta woodiana</name>
    <dbReference type="NCBI Taxonomy" id="1069815"/>
    <lineage>
        <taxon>Eukaryota</taxon>
        <taxon>Metazoa</taxon>
        <taxon>Spiralia</taxon>
        <taxon>Lophotrochozoa</taxon>
        <taxon>Mollusca</taxon>
        <taxon>Bivalvia</taxon>
        <taxon>Autobranchia</taxon>
        <taxon>Heteroconchia</taxon>
        <taxon>Palaeoheterodonta</taxon>
        <taxon>Unionida</taxon>
        <taxon>Unionoidea</taxon>
        <taxon>Unionidae</taxon>
        <taxon>Unioninae</taxon>
        <taxon>Sinanodonta</taxon>
    </lineage>
</organism>
<evidence type="ECO:0000313" key="3">
    <source>
        <dbReference type="Proteomes" id="UP001634394"/>
    </source>
</evidence>